<evidence type="ECO:0000313" key="2">
    <source>
        <dbReference type="WBParaSite" id="ES5_v2.g21089.t1"/>
    </source>
</evidence>
<protein>
    <submittedName>
        <fullName evidence="2">Uncharacterized protein</fullName>
    </submittedName>
</protein>
<name>A0AC34FVJ2_9BILA</name>
<sequence>MNEGDGDAENNGAATVEKKNLAARSSISFGNDPEEVWGDPLEIFKEVRDRLSWEPKTLDMQISETSRSLPDLYIF</sequence>
<dbReference type="Proteomes" id="UP000887579">
    <property type="component" value="Unplaced"/>
</dbReference>
<accession>A0AC34FVJ2</accession>
<reference evidence="2" key="1">
    <citation type="submission" date="2022-11" db="UniProtKB">
        <authorList>
            <consortium name="WormBaseParasite"/>
        </authorList>
    </citation>
    <scope>IDENTIFICATION</scope>
</reference>
<proteinExistence type="predicted"/>
<dbReference type="WBParaSite" id="ES5_v2.g21089.t1">
    <property type="protein sequence ID" value="ES5_v2.g21089.t1"/>
    <property type="gene ID" value="ES5_v2.g21089"/>
</dbReference>
<evidence type="ECO:0000313" key="1">
    <source>
        <dbReference type="Proteomes" id="UP000887579"/>
    </source>
</evidence>
<organism evidence="1 2">
    <name type="scientific">Panagrolaimus sp. ES5</name>
    <dbReference type="NCBI Taxonomy" id="591445"/>
    <lineage>
        <taxon>Eukaryota</taxon>
        <taxon>Metazoa</taxon>
        <taxon>Ecdysozoa</taxon>
        <taxon>Nematoda</taxon>
        <taxon>Chromadorea</taxon>
        <taxon>Rhabditida</taxon>
        <taxon>Tylenchina</taxon>
        <taxon>Panagrolaimomorpha</taxon>
        <taxon>Panagrolaimoidea</taxon>
        <taxon>Panagrolaimidae</taxon>
        <taxon>Panagrolaimus</taxon>
    </lineage>
</organism>